<name>A0A232LNF0_9EURO</name>
<accession>A0A232LNF0</accession>
<sequence>MAFLEIKSAIKTITPLLIFFAPVLIPRIIGYYRSFRAQVGAHHRPSPRPLPQAAARALNVLFFAILLFLVLSLPFRPYAPAANVYAQTGSRLITPVDVVFARLARLRPNNALTEQDTLLRSKLASLVARKVYLLYGPDGLVSCQFCTMDNMPSYLLYYLPFNTLLPHLFHLLVVGLATSKPLAGKEPARWRNMFTLAALALVAVDIYFVSTYDPLLMASAEVKAGRAPPVSFYHQTRIFRPLTLLVFDCVCSLLVYVSATHRFFFTPPTPEEQVDAAVSSGITALSDASSKLLAYNVLRGAVVRDKTLKARDDSYWSTAAVVENLGTNNPAEPIRVVGSGSVWEEEEVVRAISRAMNGQAGNGGFDIAKLGVTAGEYVDTVTAGLELAEEVPQ</sequence>
<dbReference type="OrthoDB" id="4218123at2759"/>
<dbReference type="PANTHER" id="PTHR39470">
    <property type="entry name" value="CHROMOSOME 10, WHOLE GENOME SHOTGUN SEQUENCE"/>
    <property type="match status" value="1"/>
</dbReference>
<reference evidence="1 2" key="1">
    <citation type="journal article" date="2015" name="Environ. Microbiol.">
        <title>Metagenome sequence of Elaphomyces granulatus from sporocarp tissue reveals Ascomycota ectomycorrhizal fingerprints of genome expansion and a Proteobacteria-rich microbiome.</title>
        <authorList>
            <person name="Quandt C.A."/>
            <person name="Kohler A."/>
            <person name="Hesse C.N."/>
            <person name="Sharpton T.J."/>
            <person name="Martin F."/>
            <person name="Spatafora J.W."/>
        </authorList>
    </citation>
    <scope>NUCLEOTIDE SEQUENCE [LARGE SCALE GENOMIC DNA]</scope>
    <source>
        <strain evidence="1 2">OSC145934</strain>
    </source>
</reference>
<dbReference type="Proteomes" id="UP000243515">
    <property type="component" value="Unassembled WGS sequence"/>
</dbReference>
<evidence type="ECO:0000313" key="1">
    <source>
        <dbReference type="EMBL" id="OXV05666.1"/>
    </source>
</evidence>
<dbReference type="PANTHER" id="PTHR39470:SF1">
    <property type="entry name" value="CHORISMATE SYNTHASE PROTEIN"/>
    <property type="match status" value="1"/>
</dbReference>
<dbReference type="EMBL" id="NPHW01006612">
    <property type="protein sequence ID" value="OXV05666.1"/>
    <property type="molecule type" value="Genomic_DNA"/>
</dbReference>
<organism evidence="1 2">
    <name type="scientific">Elaphomyces granulatus</name>
    <dbReference type="NCBI Taxonomy" id="519963"/>
    <lineage>
        <taxon>Eukaryota</taxon>
        <taxon>Fungi</taxon>
        <taxon>Dikarya</taxon>
        <taxon>Ascomycota</taxon>
        <taxon>Pezizomycotina</taxon>
        <taxon>Eurotiomycetes</taxon>
        <taxon>Eurotiomycetidae</taxon>
        <taxon>Eurotiales</taxon>
        <taxon>Elaphomycetaceae</taxon>
        <taxon>Elaphomyces</taxon>
    </lineage>
</organism>
<evidence type="ECO:0000313" key="2">
    <source>
        <dbReference type="Proteomes" id="UP000243515"/>
    </source>
</evidence>
<proteinExistence type="predicted"/>
<keyword evidence="2" id="KW-1185">Reference proteome</keyword>
<dbReference type="AlphaFoldDB" id="A0A232LNF0"/>
<protein>
    <submittedName>
        <fullName evidence="1">Uncharacterized protein</fullName>
    </submittedName>
</protein>
<gene>
    <name evidence="1" type="ORF">Egran_06566</name>
</gene>
<comment type="caution">
    <text evidence="1">The sequence shown here is derived from an EMBL/GenBank/DDBJ whole genome shotgun (WGS) entry which is preliminary data.</text>
</comment>